<evidence type="ECO:0008006" key="3">
    <source>
        <dbReference type="Google" id="ProtNLM"/>
    </source>
</evidence>
<evidence type="ECO:0000313" key="1">
    <source>
        <dbReference type="EMBL" id="EHP86565.1"/>
    </source>
</evidence>
<protein>
    <recommendedName>
        <fullName evidence="3">Transglutaminase-like domain-containing protein</fullName>
    </recommendedName>
</protein>
<dbReference type="Proteomes" id="UP000003706">
    <property type="component" value="Unassembled WGS sequence"/>
</dbReference>
<reference evidence="1 2" key="1">
    <citation type="submission" date="2011-09" db="EMBL/GenBank/DDBJ databases">
        <title>The draft genome of Methanotorris formicicus Mc-S-70.</title>
        <authorList>
            <consortium name="US DOE Joint Genome Institute (JGI-PGF)"/>
            <person name="Lucas S."/>
            <person name="Han J."/>
            <person name="Lapidus A."/>
            <person name="Cheng J.-F."/>
            <person name="Goodwin L."/>
            <person name="Pitluck S."/>
            <person name="Peters L."/>
            <person name="Land M.L."/>
            <person name="Hauser L."/>
            <person name="Sieprawska-Lupa M."/>
            <person name="Takai K."/>
            <person name="Miyazaki J."/>
            <person name="Whitman W."/>
            <person name="Woyke T.J."/>
        </authorList>
    </citation>
    <scope>NUCLEOTIDE SEQUENCE [LARGE SCALE GENOMIC DNA]</scope>
    <source>
        <strain evidence="1 2">Mc-S-70</strain>
    </source>
</reference>
<dbReference type="AlphaFoldDB" id="H1KYY5"/>
<keyword evidence="2" id="KW-1185">Reference proteome</keyword>
<dbReference type="EMBL" id="AGJL01000022">
    <property type="protein sequence ID" value="EHP86565.1"/>
    <property type="molecule type" value="Genomic_DNA"/>
</dbReference>
<accession>H1KYY5</accession>
<dbReference type="STRING" id="647171.MetfoDRAFT_1005"/>
<dbReference type="OrthoDB" id="65695at2157"/>
<sequence>MRFVSYLMCISIVLFCGCYEELNNTNNNNNNAVDSIFLDHDVPKNYPNMDRFPKNYYKISDEMYPDVKKRDINTLRYILKTIKLPPYEENYYDCSEASCQLEWILEGYGFKTYIACGTVIDSETKKPIGHTWLLVQLDDGKIVAVESTCLCENNYNPDCVIRYEDYYYHPEFYVDTPDMLLIPHNNKRLLITQVDWWNHPKNIKIKKEIFNI</sequence>
<dbReference type="SUPFAM" id="SSF54001">
    <property type="entry name" value="Cysteine proteinases"/>
    <property type="match status" value="1"/>
</dbReference>
<dbReference type="PROSITE" id="PS51257">
    <property type="entry name" value="PROKAR_LIPOPROTEIN"/>
    <property type="match status" value="1"/>
</dbReference>
<gene>
    <name evidence="1" type="ORF">MetfoDRAFT_1005</name>
</gene>
<evidence type="ECO:0000313" key="2">
    <source>
        <dbReference type="Proteomes" id="UP000003706"/>
    </source>
</evidence>
<dbReference type="InterPro" id="IPR038765">
    <property type="entry name" value="Papain-like_cys_pep_sf"/>
</dbReference>
<dbReference type="RefSeq" id="WP_007044437.1">
    <property type="nucleotide sequence ID" value="NZ_AGJL01000022.1"/>
</dbReference>
<name>H1KYY5_9EURY</name>
<organism evidence="1 2">
    <name type="scientific">Methanotorris formicicus Mc-S-70</name>
    <dbReference type="NCBI Taxonomy" id="647171"/>
    <lineage>
        <taxon>Archaea</taxon>
        <taxon>Methanobacteriati</taxon>
        <taxon>Methanobacteriota</taxon>
        <taxon>Methanomada group</taxon>
        <taxon>Methanococci</taxon>
        <taxon>Methanococcales</taxon>
        <taxon>Methanocaldococcaceae</taxon>
        <taxon>Methanotorris</taxon>
    </lineage>
</organism>
<proteinExistence type="predicted"/>
<comment type="caution">
    <text evidence="1">The sequence shown here is derived from an EMBL/GenBank/DDBJ whole genome shotgun (WGS) entry which is preliminary data.</text>
</comment>